<dbReference type="RefSeq" id="WP_009680797.1">
    <property type="nucleotide sequence ID" value="NZ_AEUD01000020.1"/>
</dbReference>
<evidence type="ECO:0000313" key="3">
    <source>
        <dbReference type="EMBL" id="EGD53574.1"/>
    </source>
</evidence>
<reference evidence="3 4" key="1">
    <citation type="journal article" date="2011" name="J. Bacteriol.">
        <title>Draft Genome Sequence of Gordonia neofelifaecis NRRL B-59395, a Cholesterol-Degrading Actinomycete.</title>
        <authorList>
            <person name="Ge F."/>
            <person name="Li W."/>
            <person name="Chen G."/>
            <person name="Liu Y."/>
            <person name="Zhang G."/>
            <person name="Yong B."/>
            <person name="Wang Q."/>
            <person name="Wang N."/>
            <person name="Huang Z."/>
            <person name="Li W."/>
            <person name="Wang J."/>
            <person name="Wu C."/>
            <person name="Xie Q."/>
            <person name="Liu G."/>
        </authorList>
    </citation>
    <scope>NUCLEOTIDE SEQUENCE [LARGE SCALE GENOMIC DNA]</scope>
    <source>
        <strain evidence="3 4">NRRL B-59395</strain>
    </source>
</reference>
<evidence type="ECO:0000313" key="4">
    <source>
        <dbReference type="Proteomes" id="UP000035065"/>
    </source>
</evidence>
<evidence type="ECO:0008006" key="5">
    <source>
        <dbReference type="Google" id="ProtNLM"/>
    </source>
</evidence>
<proteinExistence type="predicted"/>
<accession>F1YNV5</accession>
<dbReference type="EMBL" id="AEUD01000020">
    <property type="protein sequence ID" value="EGD53574.1"/>
    <property type="molecule type" value="Genomic_DNA"/>
</dbReference>
<dbReference type="Gene3D" id="6.10.30.10">
    <property type="match status" value="1"/>
</dbReference>
<feature type="domain" description="ChsH2 rubredoxin-like zinc ribbon" evidence="2">
    <location>
        <begin position="17"/>
        <end position="50"/>
    </location>
</feature>
<dbReference type="OrthoDB" id="7470921at2"/>
<dbReference type="InterPro" id="IPR052513">
    <property type="entry name" value="Thioester_dehydratase-like"/>
</dbReference>
<sequence>MTAVPRLTVTGDNEFFFEGCRRGELRIQKCGDCEALRHPPTPVCPHCRSAERSHIVASGAATLHSYTVVHHPKDDAFDYPLAVGLVDLPEGTRFVADIAGIDPENLTLGMRLRFTFTEHAHGEILPTLVPDTGIDQENTDD</sequence>
<dbReference type="Proteomes" id="UP000035065">
    <property type="component" value="Unassembled WGS sequence"/>
</dbReference>
<name>F1YNV5_9ACTN</name>
<keyword evidence="4" id="KW-1185">Reference proteome</keyword>
<evidence type="ECO:0000259" key="1">
    <source>
        <dbReference type="Pfam" id="PF01796"/>
    </source>
</evidence>
<dbReference type="eggNOG" id="COG1545">
    <property type="taxonomic scope" value="Bacteria"/>
</dbReference>
<gene>
    <name evidence="3" type="ORF">SCNU_18022</name>
</gene>
<organism evidence="3 4">
    <name type="scientific">Gordonia neofelifaecis NRRL B-59395</name>
    <dbReference type="NCBI Taxonomy" id="644548"/>
    <lineage>
        <taxon>Bacteria</taxon>
        <taxon>Bacillati</taxon>
        <taxon>Actinomycetota</taxon>
        <taxon>Actinomycetes</taxon>
        <taxon>Mycobacteriales</taxon>
        <taxon>Gordoniaceae</taxon>
        <taxon>Gordonia</taxon>
    </lineage>
</organism>
<dbReference type="Pfam" id="PF12172">
    <property type="entry name" value="zf-ChsH2"/>
    <property type="match status" value="1"/>
</dbReference>
<dbReference type="InterPro" id="IPR012340">
    <property type="entry name" value="NA-bd_OB-fold"/>
</dbReference>
<dbReference type="PANTHER" id="PTHR34075">
    <property type="entry name" value="BLR3430 PROTEIN"/>
    <property type="match status" value="1"/>
</dbReference>
<dbReference type="SUPFAM" id="SSF50249">
    <property type="entry name" value="Nucleic acid-binding proteins"/>
    <property type="match status" value="1"/>
</dbReference>
<dbReference type="STRING" id="644548.SCNU_18022"/>
<dbReference type="Pfam" id="PF01796">
    <property type="entry name" value="OB_ChsH2_C"/>
    <property type="match status" value="1"/>
</dbReference>
<evidence type="ECO:0000259" key="2">
    <source>
        <dbReference type="Pfam" id="PF12172"/>
    </source>
</evidence>
<dbReference type="AlphaFoldDB" id="F1YNV5"/>
<comment type="caution">
    <text evidence="3">The sequence shown here is derived from an EMBL/GenBank/DDBJ whole genome shotgun (WGS) entry which is preliminary data.</text>
</comment>
<dbReference type="PANTHER" id="PTHR34075:SF5">
    <property type="entry name" value="BLR3430 PROTEIN"/>
    <property type="match status" value="1"/>
</dbReference>
<protein>
    <recommendedName>
        <fullName evidence="5">DUF35 domain-containing protein</fullName>
    </recommendedName>
</protein>
<feature type="domain" description="ChsH2 C-terminal OB-fold" evidence="1">
    <location>
        <begin position="57"/>
        <end position="116"/>
    </location>
</feature>
<dbReference type="InterPro" id="IPR022002">
    <property type="entry name" value="ChsH2_Znr"/>
</dbReference>
<dbReference type="InterPro" id="IPR002878">
    <property type="entry name" value="ChsH2_C"/>
</dbReference>